<reference evidence="2" key="1">
    <citation type="journal article" date="2019" name="Int. J. Syst. Evol. Microbiol.">
        <title>The Global Catalogue of Microorganisms (GCM) 10K type strain sequencing project: providing services to taxonomists for standard genome sequencing and annotation.</title>
        <authorList>
            <consortium name="The Broad Institute Genomics Platform"/>
            <consortium name="The Broad Institute Genome Sequencing Center for Infectious Disease"/>
            <person name="Wu L."/>
            <person name="Ma J."/>
        </authorList>
    </citation>
    <scope>NUCLEOTIDE SEQUENCE [LARGE SCALE GENOMIC DNA]</scope>
    <source>
        <strain evidence="2">CGMCC 1.12859</strain>
    </source>
</reference>
<dbReference type="EMBL" id="JBHTAJ010000022">
    <property type="protein sequence ID" value="MFC7180694.1"/>
    <property type="molecule type" value="Genomic_DNA"/>
</dbReference>
<dbReference type="RefSeq" id="WP_345705284.1">
    <property type="nucleotide sequence ID" value="NZ_BAABKV010000001.1"/>
</dbReference>
<accession>A0ABW2FTY5</accession>
<protein>
    <submittedName>
        <fullName evidence="1">ALQxL family class IV lanthipeptide</fullName>
    </submittedName>
</protein>
<dbReference type="NCBIfam" id="NF038157">
    <property type="entry name" value="lanti_ALQxL"/>
    <property type="match status" value="1"/>
</dbReference>
<organism evidence="1 2">
    <name type="scientific">Kitasatospora paranensis</name>
    <dbReference type="NCBI Taxonomy" id="258053"/>
    <lineage>
        <taxon>Bacteria</taxon>
        <taxon>Bacillati</taxon>
        <taxon>Actinomycetota</taxon>
        <taxon>Actinomycetes</taxon>
        <taxon>Kitasatosporales</taxon>
        <taxon>Streptomycetaceae</taxon>
        <taxon>Kitasatospora</taxon>
    </lineage>
</organism>
<gene>
    <name evidence="1" type="ORF">ACFQMG_14140</name>
</gene>
<dbReference type="Proteomes" id="UP001596435">
    <property type="component" value="Unassembled WGS sequence"/>
</dbReference>
<keyword evidence="2" id="KW-1185">Reference proteome</keyword>
<name>A0ABW2FTY5_9ACTN</name>
<proteinExistence type="predicted"/>
<evidence type="ECO:0000313" key="2">
    <source>
        <dbReference type="Proteomes" id="UP001596435"/>
    </source>
</evidence>
<evidence type="ECO:0000313" key="1">
    <source>
        <dbReference type="EMBL" id="MFC7180694.1"/>
    </source>
</evidence>
<comment type="caution">
    <text evidence="1">The sequence shown here is derived from an EMBL/GenBank/DDBJ whole genome shotgun (WGS) entry which is preliminary data.</text>
</comment>
<sequence>MEFDIEALQELVAQEEQAVGACAVSCGRSCRLTVCPATCQITND</sequence>